<feature type="compositionally biased region" description="Polar residues" evidence="1">
    <location>
        <begin position="1"/>
        <end position="13"/>
    </location>
</feature>
<name>A0A821F867_9BILA</name>
<dbReference type="EMBL" id="CAJOBG010086103">
    <property type="protein sequence ID" value="CAF4648875.1"/>
    <property type="molecule type" value="Genomic_DNA"/>
</dbReference>
<accession>A0A821F867</accession>
<evidence type="ECO:0000313" key="3">
    <source>
        <dbReference type="Proteomes" id="UP000663866"/>
    </source>
</evidence>
<reference evidence="2" key="1">
    <citation type="submission" date="2021-02" db="EMBL/GenBank/DDBJ databases">
        <authorList>
            <person name="Nowell W R."/>
        </authorList>
    </citation>
    <scope>NUCLEOTIDE SEQUENCE</scope>
</reference>
<comment type="caution">
    <text evidence="2">The sequence shown here is derived from an EMBL/GenBank/DDBJ whole genome shotgun (WGS) entry which is preliminary data.</text>
</comment>
<proteinExistence type="predicted"/>
<keyword evidence="3" id="KW-1185">Reference proteome</keyword>
<evidence type="ECO:0000313" key="2">
    <source>
        <dbReference type="EMBL" id="CAF4648875.1"/>
    </source>
</evidence>
<sequence length="78" mass="8847">SVVNDNFDSSVNEQTDDDNHNNGQETDEPVFDKNISTNFHHSDSMTIGDLADQKHHTNRTVVMNVNVNVIFLIICKFL</sequence>
<organism evidence="2 3">
    <name type="scientific">Rotaria magnacalcarata</name>
    <dbReference type="NCBI Taxonomy" id="392030"/>
    <lineage>
        <taxon>Eukaryota</taxon>
        <taxon>Metazoa</taxon>
        <taxon>Spiralia</taxon>
        <taxon>Gnathifera</taxon>
        <taxon>Rotifera</taxon>
        <taxon>Eurotatoria</taxon>
        <taxon>Bdelloidea</taxon>
        <taxon>Philodinida</taxon>
        <taxon>Philodinidae</taxon>
        <taxon>Rotaria</taxon>
    </lineage>
</organism>
<dbReference type="AlphaFoldDB" id="A0A821F867"/>
<protein>
    <submittedName>
        <fullName evidence="2">Uncharacterized protein</fullName>
    </submittedName>
</protein>
<gene>
    <name evidence="2" type="ORF">OVN521_LOCUS46749</name>
</gene>
<feature type="region of interest" description="Disordered" evidence="1">
    <location>
        <begin position="1"/>
        <end position="35"/>
    </location>
</feature>
<feature type="non-terminal residue" evidence="2">
    <location>
        <position position="1"/>
    </location>
</feature>
<evidence type="ECO:0000256" key="1">
    <source>
        <dbReference type="SAM" id="MobiDB-lite"/>
    </source>
</evidence>
<dbReference type="Proteomes" id="UP000663866">
    <property type="component" value="Unassembled WGS sequence"/>
</dbReference>